<dbReference type="RefSeq" id="WP_203903268.1">
    <property type="nucleotide sequence ID" value="NZ_BOPF01000031.1"/>
</dbReference>
<dbReference type="EMBL" id="BOPF01000031">
    <property type="protein sequence ID" value="GIJ49811.1"/>
    <property type="molecule type" value="Genomic_DNA"/>
</dbReference>
<name>A0A8J4DTZ4_9ACTN</name>
<comment type="caution">
    <text evidence="2">The sequence shown here is derived from an EMBL/GenBank/DDBJ whole genome shotgun (WGS) entry which is preliminary data.</text>
</comment>
<organism evidence="2 3">
    <name type="scientific">Virgisporangium aliadipatigenens</name>
    <dbReference type="NCBI Taxonomy" id="741659"/>
    <lineage>
        <taxon>Bacteria</taxon>
        <taxon>Bacillati</taxon>
        <taxon>Actinomycetota</taxon>
        <taxon>Actinomycetes</taxon>
        <taxon>Micromonosporales</taxon>
        <taxon>Micromonosporaceae</taxon>
        <taxon>Virgisporangium</taxon>
    </lineage>
</organism>
<reference evidence="2" key="1">
    <citation type="submission" date="2021-01" db="EMBL/GenBank/DDBJ databases">
        <title>Whole genome shotgun sequence of Virgisporangium aliadipatigenens NBRC 105644.</title>
        <authorList>
            <person name="Komaki H."/>
            <person name="Tamura T."/>
        </authorList>
    </citation>
    <scope>NUCLEOTIDE SEQUENCE</scope>
    <source>
        <strain evidence="2">NBRC 105644</strain>
    </source>
</reference>
<gene>
    <name evidence="2" type="ORF">Val02_66970</name>
</gene>
<evidence type="ECO:0000256" key="1">
    <source>
        <dbReference type="SAM" id="MobiDB-lite"/>
    </source>
</evidence>
<evidence type="ECO:0000313" key="2">
    <source>
        <dbReference type="EMBL" id="GIJ49811.1"/>
    </source>
</evidence>
<keyword evidence="3" id="KW-1185">Reference proteome</keyword>
<dbReference type="Proteomes" id="UP000619260">
    <property type="component" value="Unassembled WGS sequence"/>
</dbReference>
<dbReference type="AlphaFoldDB" id="A0A8J4DTZ4"/>
<sequence length="78" mass="8532">MLIDCETCTARGAGCADCALTALFTPPVEVEVLDRDELWAVEILTRAGFEVEVLEPHDEPVSPTLPLLPRTPRARRAS</sequence>
<protein>
    <submittedName>
        <fullName evidence="2">Uncharacterized protein</fullName>
    </submittedName>
</protein>
<proteinExistence type="predicted"/>
<feature type="region of interest" description="Disordered" evidence="1">
    <location>
        <begin position="58"/>
        <end position="78"/>
    </location>
</feature>
<evidence type="ECO:0000313" key="3">
    <source>
        <dbReference type="Proteomes" id="UP000619260"/>
    </source>
</evidence>
<accession>A0A8J4DTZ4</accession>